<protein>
    <submittedName>
        <fullName evidence="1">Uncharacterized protein</fullName>
    </submittedName>
</protein>
<dbReference type="OrthoDB" id="8778815at2"/>
<dbReference type="EMBL" id="QYUQ01000002">
    <property type="protein sequence ID" value="RJG01048.1"/>
    <property type="molecule type" value="Genomic_DNA"/>
</dbReference>
<proteinExistence type="predicted"/>
<keyword evidence="2" id="KW-1185">Reference proteome</keyword>
<dbReference type="Proteomes" id="UP000266327">
    <property type="component" value="Unassembled WGS sequence"/>
</dbReference>
<accession>A0A3A3FXW0</accession>
<dbReference type="AlphaFoldDB" id="A0A3A3FXW0"/>
<evidence type="ECO:0000313" key="1">
    <source>
        <dbReference type="EMBL" id="RJG01048.1"/>
    </source>
</evidence>
<name>A0A3A3FXW0_9BURK</name>
<comment type="caution">
    <text evidence="1">The sequence shown here is derived from an EMBL/GenBank/DDBJ whole genome shotgun (WGS) entry which is preliminary data.</text>
</comment>
<organism evidence="1 2">
    <name type="scientific">Noviherbaspirillum sedimenti</name>
    <dbReference type="NCBI Taxonomy" id="2320865"/>
    <lineage>
        <taxon>Bacteria</taxon>
        <taxon>Pseudomonadati</taxon>
        <taxon>Pseudomonadota</taxon>
        <taxon>Betaproteobacteria</taxon>
        <taxon>Burkholderiales</taxon>
        <taxon>Oxalobacteraceae</taxon>
        <taxon>Noviherbaspirillum</taxon>
    </lineage>
</organism>
<sequence>MNKYKQIDLNDAVAGMTLWGAVLDGRGGVLLPDATVLTDGMITSLRRRGIDMAYVINDDISEADLQAERERVQQRLAILFRKCSTSPACGVLLQRIAEYKLGEMK</sequence>
<gene>
    <name evidence="1" type="ORF">D3878_05160</name>
</gene>
<dbReference type="RefSeq" id="WP_119784498.1">
    <property type="nucleotide sequence ID" value="NZ_QYUQ01000002.1"/>
</dbReference>
<evidence type="ECO:0000313" key="2">
    <source>
        <dbReference type="Proteomes" id="UP000266327"/>
    </source>
</evidence>
<reference evidence="2" key="1">
    <citation type="submission" date="2018-09" db="EMBL/GenBank/DDBJ databases">
        <authorList>
            <person name="Zhu H."/>
        </authorList>
    </citation>
    <scope>NUCLEOTIDE SEQUENCE [LARGE SCALE GENOMIC DNA]</scope>
    <source>
        <strain evidence="2">K1S02-23</strain>
    </source>
</reference>